<organism evidence="2 3">
    <name type="scientific">Chelydra serpentina</name>
    <name type="common">Snapping turtle</name>
    <name type="synonym">Testudo serpentina</name>
    <dbReference type="NCBI Taxonomy" id="8475"/>
    <lineage>
        <taxon>Eukaryota</taxon>
        <taxon>Metazoa</taxon>
        <taxon>Chordata</taxon>
        <taxon>Craniata</taxon>
        <taxon>Vertebrata</taxon>
        <taxon>Euteleostomi</taxon>
        <taxon>Archelosauria</taxon>
        <taxon>Testudinata</taxon>
        <taxon>Testudines</taxon>
        <taxon>Cryptodira</taxon>
        <taxon>Durocryptodira</taxon>
        <taxon>Americhelydia</taxon>
        <taxon>Chelydroidea</taxon>
        <taxon>Chelydridae</taxon>
        <taxon>Chelydra</taxon>
    </lineage>
</organism>
<evidence type="ECO:0000256" key="1">
    <source>
        <dbReference type="SAM" id="MobiDB-lite"/>
    </source>
</evidence>
<dbReference type="EMBL" id="JAHGAV010003662">
    <property type="protein sequence ID" value="KAG6920841.1"/>
    <property type="molecule type" value="Genomic_DNA"/>
</dbReference>
<feature type="region of interest" description="Disordered" evidence="1">
    <location>
        <begin position="1"/>
        <end position="77"/>
    </location>
</feature>
<dbReference type="Proteomes" id="UP000765507">
    <property type="component" value="Unassembled WGS sequence"/>
</dbReference>
<evidence type="ECO:0000313" key="3">
    <source>
        <dbReference type="Proteomes" id="UP000765507"/>
    </source>
</evidence>
<reference evidence="2 3" key="1">
    <citation type="journal article" date="2020" name="G3 (Bethesda)">
        <title>Draft Genome of the Common Snapping Turtle, Chelydra serpentina, a Model for Phenotypic Plasticity in Reptiles.</title>
        <authorList>
            <person name="Das D."/>
            <person name="Singh S.K."/>
            <person name="Bierstedt J."/>
            <person name="Erickson A."/>
            <person name="Galli G.L.J."/>
            <person name="Crossley D.A. 2nd"/>
            <person name="Rhen T."/>
        </authorList>
    </citation>
    <scope>NUCLEOTIDE SEQUENCE [LARGE SCALE GENOMIC DNA]</scope>
    <source>
        <strain evidence="2">KW</strain>
    </source>
</reference>
<feature type="compositionally biased region" description="Pro residues" evidence="1">
    <location>
        <begin position="36"/>
        <end position="54"/>
    </location>
</feature>
<sequence>GDPSECTCQPGPRVDPNYSGMPGAPGLWIGTSWQPQPGPQGPPGAPGPPGPPGAPGRQGIPGHNGLPGLPGPAGDVVGIGTDVSVSPSAPGVCLALFRW</sequence>
<comment type="caution">
    <text evidence="2">The sequence shown here is derived from an EMBL/GenBank/DDBJ whole genome shotgun (WGS) entry which is preliminary data.</text>
</comment>
<gene>
    <name evidence="2" type="ORF">G0U57_013283</name>
</gene>
<evidence type="ECO:0000313" key="2">
    <source>
        <dbReference type="EMBL" id="KAG6920841.1"/>
    </source>
</evidence>
<proteinExistence type="predicted"/>
<accession>A0A8T1RW70</accession>
<dbReference type="AlphaFoldDB" id="A0A8T1RW70"/>
<keyword evidence="3" id="KW-1185">Reference proteome</keyword>
<name>A0A8T1RW70_CHESE</name>
<protein>
    <submittedName>
        <fullName evidence="2">Uncharacterized protein</fullName>
    </submittedName>
</protein>
<feature type="non-terminal residue" evidence="2">
    <location>
        <position position="99"/>
    </location>
</feature>
<feature type="compositionally biased region" description="Low complexity" evidence="1">
    <location>
        <begin position="55"/>
        <end position="77"/>
    </location>
</feature>